<dbReference type="InterPro" id="IPR036320">
    <property type="entry name" value="Glycosyl_Trfase_fam3_N_dom_sf"/>
</dbReference>
<accession>A0A0G1CF78</accession>
<dbReference type="AlphaFoldDB" id="A0A0G1CF78"/>
<evidence type="ECO:0000256" key="2">
    <source>
        <dbReference type="ARBA" id="ARBA00022679"/>
    </source>
</evidence>
<dbReference type="GO" id="GO:0005829">
    <property type="term" value="C:cytosol"/>
    <property type="evidence" value="ECO:0007669"/>
    <property type="project" value="TreeGrafter"/>
</dbReference>
<dbReference type="InterPro" id="IPR013102">
    <property type="entry name" value="PYNP_C"/>
</dbReference>
<keyword evidence="1" id="KW-0328">Glycosyltransferase</keyword>
<organism evidence="4 5">
    <name type="scientific">Candidatus Gottesmanbacteria bacterium GW2011_GWA1_43_11</name>
    <dbReference type="NCBI Taxonomy" id="1618436"/>
    <lineage>
        <taxon>Bacteria</taxon>
        <taxon>Candidatus Gottesmaniibacteriota</taxon>
    </lineage>
</organism>
<dbReference type="InterPro" id="IPR017459">
    <property type="entry name" value="Glycosyl_Trfase_fam3_N_dom"/>
</dbReference>
<dbReference type="InterPro" id="IPR036566">
    <property type="entry name" value="PYNP-like_C_sf"/>
</dbReference>
<evidence type="ECO:0000259" key="3">
    <source>
        <dbReference type="SMART" id="SM00941"/>
    </source>
</evidence>
<dbReference type="GO" id="GO:0004645">
    <property type="term" value="F:1,4-alpha-oligoglucan phosphorylase activity"/>
    <property type="evidence" value="ECO:0007669"/>
    <property type="project" value="InterPro"/>
</dbReference>
<dbReference type="PANTHER" id="PTHR10515:SF0">
    <property type="entry name" value="THYMIDINE PHOSPHORYLASE"/>
    <property type="match status" value="1"/>
</dbReference>
<keyword evidence="2" id="KW-0808">Transferase</keyword>
<dbReference type="EMBL" id="LCFB01000019">
    <property type="protein sequence ID" value="KKS84470.1"/>
    <property type="molecule type" value="Genomic_DNA"/>
</dbReference>
<dbReference type="Pfam" id="PF02885">
    <property type="entry name" value="Glycos_trans_3N"/>
    <property type="match status" value="1"/>
</dbReference>
<dbReference type="Gene3D" id="1.20.970.50">
    <property type="match status" value="1"/>
</dbReference>
<dbReference type="SUPFAM" id="SSF52418">
    <property type="entry name" value="Nucleoside phosphorylase/phosphoribosyltransferase catalytic domain"/>
    <property type="match status" value="1"/>
</dbReference>
<proteinExistence type="predicted"/>
<dbReference type="Pfam" id="PF00591">
    <property type="entry name" value="Glycos_transf_3"/>
    <property type="match status" value="1"/>
</dbReference>
<dbReference type="PANTHER" id="PTHR10515">
    <property type="entry name" value="THYMIDINE PHOSPHORYLASE"/>
    <property type="match status" value="1"/>
</dbReference>
<feature type="domain" description="Pyrimidine nucleoside phosphorylase C-terminal" evidence="3">
    <location>
        <begin position="350"/>
        <end position="417"/>
    </location>
</feature>
<protein>
    <recommendedName>
        <fullName evidence="3">Pyrimidine nucleoside phosphorylase C-terminal domain-containing protein</fullName>
    </recommendedName>
</protein>
<dbReference type="STRING" id="1618436.UV59_C0019G0045"/>
<dbReference type="PROSITE" id="PS00647">
    <property type="entry name" value="THYMID_PHOSPHORYLASE"/>
    <property type="match status" value="1"/>
</dbReference>
<dbReference type="InterPro" id="IPR017872">
    <property type="entry name" value="Pyrmidine_PPase_CS"/>
</dbReference>
<dbReference type="GO" id="GO:0016763">
    <property type="term" value="F:pentosyltransferase activity"/>
    <property type="evidence" value="ECO:0007669"/>
    <property type="project" value="InterPro"/>
</dbReference>
<evidence type="ECO:0000313" key="5">
    <source>
        <dbReference type="Proteomes" id="UP000034543"/>
    </source>
</evidence>
<dbReference type="PATRIC" id="fig|1618436.3.peg.996"/>
<dbReference type="SMART" id="SM00941">
    <property type="entry name" value="PYNP_C"/>
    <property type="match status" value="1"/>
</dbReference>
<dbReference type="GO" id="GO:0006213">
    <property type="term" value="P:pyrimidine nucleoside metabolic process"/>
    <property type="evidence" value="ECO:0007669"/>
    <property type="project" value="InterPro"/>
</dbReference>
<dbReference type="InterPro" id="IPR000312">
    <property type="entry name" value="Glycosyl_Trfase_fam3"/>
</dbReference>
<dbReference type="Pfam" id="PF07831">
    <property type="entry name" value="PYNP_C"/>
    <property type="match status" value="1"/>
</dbReference>
<dbReference type="InterPro" id="IPR035902">
    <property type="entry name" value="Nuc_phospho_transferase"/>
</dbReference>
<dbReference type="Gene3D" id="3.90.1170.30">
    <property type="entry name" value="Pyrimidine nucleoside phosphorylase-like, C-terminal domain"/>
    <property type="match status" value="1"/>
</dbReference>
<dbReference type="Gene3D" id="3.40.1030.10">
    <property type="entry name" value="Nucleoside phosphorylase/phosphoribosyltransferase catalytic domain"/>
    <property type="match status" value="1"/>
</dbReference>
<name>A0A0G1CF78_9BACT</name>
<comment type="caution">
    <text evidence="4">The sequence shown here is derived from an EMBL/GenBank/DDBJ whole genome shotgun (WGS) entry which is preliminary data.</text>
</comment>
<sequence>MDKKHQAIEAIKKKLIGKQLSYNEIFTVMDEIASKRLGPVLTTYFVAAGFAGGFTNDELFYLTKSMAETGDRLKLSGLVADKHSTGGVAGTRVTMILVPIIAAAGIKIPKNSSRAITTPSGTADTMEVIAPVTFTPAQIVRLVEKVGGCIVWGGHLGLAPADDIIIQVEEPLAFESFDKVIVSIMAKKVASGATHVIFDIPVGQFMKIKHQKDAEIIAKKFKYLASRFNIKVVTDISEALEPAGRGVGPVLEVRDVFQVLERDKDRPLGLEKKALRLSAKLLDLCFADMKQSKYKPGDGERVAIELLESGKALAKMREIIKAQGGDPDFSHQQLKLPPYRSEHTAISQGQITVLNNRSVSVIARILGSPTDRKAGIFLNRKLEERIDKGDILCTLYSSDKWRLAEAVETLKHLPIYQLE</sequence>
<dbReference type="SUPFAM" id="SSF54680">
    <property type="entry name" value="Pyrimidine nucleoside phosphorylase C-terminal domain"/>
    <property type="match status" value="1"/>
</dbReference>
<evidence type="ECO:0000256" key="1">
    <source>
        <dbReference type="ARBA" id="ARBA00022676"/>
    </source>
</evidence>
<dbReference type="InterPro" id="IPR000053">
    <property type="entry name" value="Thymidine/pyrmidine_PPase"/>
</dbReference>
<gene>
    <name evidence="4" type="ORF">UV59_C0019G0045</name>
</gene>
<dbReference type="NCBIfam" id="NF003338">
    <property type="entry name" value="PRK04350.1"/>
    <property type="match status" value="1"/>
</dbReference>
<dbReference type="GO" id="GO:0006206">
    <property type="term" value="P:pyrimidine nucleobase metabolic process"/>
    <property type="evidence" value="ECO:0007669"/>
    <property type="project" value="InterPro"/>
</dbReference>
<dbReference type="Proteomes" id="UP000034543">
    <property type="component" value="Unassembled WGS sequence"/>
</dbReference>
<reference evidence="4 5" key="1">
    <citation type="journal article" date="2015" name="Nature">
        <title>rRNA introns, odd ribosomes, and small enigmatic genomes across a large radiation of phyla.</title>
        <authorList>
            <person name="Brown C.T."/>
            <person name="Hug L.A."/>
            <person name="Thomas B.C."/>
            <person name="Sharon I."/>
            <person name="Castelle C.J."/>
            <person name="Singh A."/>
            <person name="Wilkins M.J."/>
            <person name="Williams K.H."/>
            <person name="Banfield J.F."/>
        </authorList>
    </citation>
    <scope>NUCLEOTIDE SEQUENCE [LARGE SCALE GENOMIC DNA]</scope>
</reference>
<evidence type="ECO:0000313" key="4">
    <source>
        <dbReference type="EMBL" id="KKS84470.1"/>
    </source>
</evidence>
<dbReference type="SUPFAM" id="SSF47648">
    <property type="entry name" value="Nucleoside phosphorylase/phosphoribosyltransferase N-terminal domain"/>
    <property type="match status" value="1"/>
</dbReference>